<dbReference type="Proteomes" id="UP000708208">
    <property type="component" value="Unassembled WGS sequence"/>
</dbReference>
<evidence type="ECO:0000313" key="2">
    <source>
        <dbReference type="Proteomes" id="UP000708208"/>
    </source>
</evidence>
<keyword evidence="2" id="KW-1185">Reference proteome</keyword>
<evidence type="ECO:0000313" key="1">
    <source>
        <dbReference type="EMBL" id="CAG7827440.1"/>
    </source>
</evidence>
<name>A0A8J2L8X8_9HEXA</name>
<feature type="non-terminal residue" evidence="1">
    <location>
        <position position="1"/>
    </location>
</feature>
<dbReference type="AlphaFoldDB" id="A0A8J2L8X8"/>
<organism evidence="1 2">
    <name type="scientific">Allacma fusca</name>
    <dbReference type="NCBI Taxonomy" id="39272"/>
    <lineage>
        <taxon>Eukaryota</taxon>
        <taxon>Metazoa</taxon>
        <taxon>Ecdysozoa</taxon>
        <taxon>Arthropoda</taxon>
        <taxon>Hexapoda</taxon>
        <taxon>Collembola</taxon>
        <taxon>Symphypleona</taxon>
        <taxon>Sminthuridae</taxon>
        <taxon>Allacma</taxon>
    </lineage>
</organism>
<gene>
    <name evidence="1" type="ORF">AFUS01_LOCUS37430</name>
</gene>
<protein>
    <submittedName>
        <fullName evidence="1">Uncharacterized protein</fullName>
    </submittedName>
</protein>
<comment type="caution">
    <text evidence="1">The sequence shown here is derived from an EMBL/GenBank/DDBJ whole genome shotgun (WGS) entry which is preliminary data.</text>
</comment>
<sequence length="45" mass="5153">KGYTPRSQVYYSLPEVRDARTVTFRLFFLLSSCVGESLSIPVKLK</sequence>
<proteinExistence type="predicted"/>
<dbReference type="EMBL" id="CAJVCH010543503">
    <property type="protein sequence ID" value="CAG7827440.1"/>
    <property type="molecule type" value="Genomic_DNA"/>
</dbReference>
<reference evidence="1" key="1">
    <citation type="submission" date="2021-06" db="EMBL/GenBank/DDBJ databases">
        <authorList>
            <person name="Hodson N. C."/>
            <person name="Mongue J. A."/>
            <person name="Jaron S. K."/>
        </authorList>
    </citation>
    <scope>NUCLEOTIDE SEQUENCE</scope>
</reference>
<accession>A0A8J2L8X8</accession>